<comment type="caution">
    <text evidence="13">The sequence shown here is derived from an EMBL/GenBank/DDBJ whole genome shotgun (WGS) entry which is preliminary data.</text>
</comment>
<dbReference type="PROSITE" id="PS00505">
    <property type="entry name" value="PEPCK_GTP"/>
    <property type="match status" value="2"/>
</dbReference>
<feature type="domain" description="Phosphoenolpyruvate carboxykinase C-terminal P-loop" evidence="11">
    <location>
        <begin position="376"/>
        <end position="727"/>
    </location>
</feature>
<dbReference type="InterPro" id="IPR013035">
    <property type="entry name" value="PEP_carboxykinase_C"/>
</dbReference>
<dbReference type="SUPFAM" id="SSF68923">
    <property type="entry name" value="PEP carboxykinase N-terminal domain"/>
    <property type="match status" value="1"/>
</dbReference>
<dbReference type="AlphaFoldDB" id="A0A8S3UX75"/>
<evidence type="ECO:0000256" key="5">
    <source>
        <dbReference type="ARBA" id="ARBA00022723"/>
    </source>
</evidence>
<dbReference type="OrthoDB" id="5841594at2759"/>
<dbReference type="HAMAP" id="MF_00452">
    <property type="entry name" value="PEPCK_GTP"/>
    <property type="match status" value="1"/>
</dbReference>
<evidence type="ECO:0000313" key="13">
    <source>
        <dbReference type="EMBL" id="CAG2250666.1"/>
    </source>
</evidence>
<evidence type="ECO:0000256" key="10">
    <source>
        <dbReference type="ARBA" id="ARBA00023239"/>
    </source>
</evidence>
<reference evidence="13" key="1">
    <citation type="submission" date="2021-03" db="EMBL/GenBank/DDBJ databases">
        <authorList>
            <person name="Bekaert M."/>
        </authorList>
    </citation>
    <scope>NUCLEOTIDE SEQUENCE</scope>
</reference>
<accession>A0A8S3UX75</accession>
<keyword evidence="7" id="KW-0210">Decarboxylase</keyword>
<dbReference type="FunFam" id="3.40.449.10:FF:000003">
    <property type="entry name" value="Phosphoenolpyruvate carboxykinase, cytosolic [GTP]"/>
    <property type="match status" value="1"/>
</dbReference>
<feature type="domain" description="Phosphoenolpyruvate carboxykinase GTP-utilising N-terminal" evidence="12">
    <location>
        <begin position="93"/>
        <end position="321"/>
    </location>
</feature>
<dbReference type="InterPro" id="IPR035078">
    <property type="entry name" value="PEP_carboxykinase_GTP_N"/>
</dbReference>
<evidence type="ECO:0000313" key="14">
    <source>
        <dbReference type="Proteomes" id="UP000683360"/>
    </source>
</evidence>
<sequence>MDLFKQQYGHAPEDTWDMGSQYGYMPWLGADMLENLAERIDTTTRERREHKMTSVFGKEETQFYEVHNIVVQHIGPIPIAKGDFHKLPKKCQKFIAKWVDICAPRALYICDGSQGEADEIIHKLLERGVLTSLPKYENNFLCRTDPADVARVEAKTWISTKEKYDTVPHVREGVKGILGQWISEPDMEKEMNDRYPGCMAGRTMFVIPFSMGPIGGPISKIGIQLTDSNYVLLCMKIMTRVSPHVWETLGDNDFVKCVHSVGCPRPVQRKVINHWPCNPERIMIAHRPEQREIMSYGSGYGGNSLLGKKCFALRIASVIARDEGWLAEHMLIMGLQNEKTGEEKFICAAFPSACGKTNLAMLEPSIPGYKVNEVSKSICEAFPSACGKTNLAMLEPSIPGCKVRVVEPSIPGYKVRVVGDDIAWLKFDKEGTLRAINPEAGFFGVAPGTNFKTNPNAMKTFQKNSIFTNVAETADGGFFWEGMEDEIDKNMAITTWLNKKWHIGAPGKAAHPNSRFTAPASQCPIIHPDWEKPEGVPISAIIFGGRRPTGVPLVFETFSWEHGVMVGACVKSEATAAAEFKGKMIMHDPMAMRPFMGYNFGNYLQHWLSLNAKPHKLPKIFHVNWFRVDNEGSFLWPGFGDNIRVLDWVLRRCAGEEGIAEKSAIGYVPTKASFNLTNIDLKWDELFSLPKPYWLDDIRESKRFLEDQVGTDVPKAIWKEIEDQEKRIQAMAD</sequence>
<evidence type="ECO:0000259" key="11">
    <source>
        <dbReference type="Pfam" id="PF00821"/>
    </source>
</evidence>
<keyword evidence="8" id="KW-0342">GTP-binding</keyword>
<proteinExistence type="inferred from homology"/>
<dbReference type="Gene3D" id="3.90.228.20">
    <property type="match status" value="3"/>
</dbReference>
<dbReference type="GO" id="GO:0046327">
    <property type="term" value="P:glycerol biosynthetic process from pyruvate"/>
    <property type="evidence" value="ECO:0007669"/>
    <property type="project" value="TreeGrafter"/>
</dbReference>
<dbReference type="GO" id="GO:0004613">
    <property type="term" value="F:phosphoenolpyruvate carboxykinase (GTP) activity"/>
    <property type="evidence" value="ECO:0007669"/>
    <property type="project" value="UniProtKB-EC"/>
</dbReference>
<dbReference type="PANTHER" id="PTHR11561">
    <property type="entry name" value="PHOSPHOENOLPYRUVATE CARBOXYKINASE"/>
    <property type="match status" value="1"/>
</dbReference>
<evidence type="ECO:0000256" key="9">
    <source>
        <dbReference type="ARBA" id="ARBA00023211"/>
    </source>
</evidence>
<dbReference type="InterPro" id="IPR008210">
    <property type="entry name" value="PEP_carboxykinase_N"/>
</dbReference>
<dbReference type="GO" id="GO:0005525">
    <property type="term" value="F:GTP binding"/>
    <property type="evidence" value="ECO:0007669"/>
    <property type="project" value="UniProtKB-KW"/>
</dbReference>
<evidence type="ECO:0000256" key="4">
    <source>
        <dbReference type="ARBA" id="ARBA00012306"/>
    </source>
</evidence>
<dbReference type="GO" id="GO:0006094">
    <property type="term" value="P:gluconeogenesis"/>
    <property type="evidence" value="ECO:0007669"/>
    <property type="project" value="InterPro"/>
</dbReference>
<dbReference type="GO" id="GO:0006107">
    <property type="term" value="P:oxaloacetate metabolic process"/>
    <property type="evidence" value="ECO:0007669"/>
    <property type="project" value="TreeGrafter"/>
</dbReference>
<name>A0A8S3UX75_MYTED</name>
<dbReference type="Pfam" id="PF17297">
    <property type="entry name" value="PEPCK_N"/>
    <property type="match status" value="1"/>
</dbReference>
<dbReference type="GO" id="GO:0071333">
    <property type="term" value="P:cellular response to glucose stimulus"/>
    <property type="evidence" value="ECO:0007669"/>
    <property type="project" value="TreeGrafter"/>
</dbReference>
<evidence type="ECO:0000256" key="2">
    <source>
        <dbReference type="ARBA" id="ARBA00005796"/>
    </source>
</evidence>
<comment type="cofactor">
    <cofactor evidence="1">
        <name>Mn(2+)</name>
        <dbReference type="ChEBI" id="CHEBI:29035"/>
    </cofactor>
</comment>
<dbReference type="GO" id="GO:0005829">
    <property type="term" value="C:cytosol"/>
    <property type="evidence" value="ECO:0007669"/>
    <property type="project" value="TreeGrafter"/>
</dbReference>
<dbReference type="InterPro" id="IPR035077">
    <property type="entry name" value="PEP_carboxykinase_GTP_C"/>
</dbReference>
<dbReference type="GO" id="GO:0030145">
    <property type="term" value="F:manganese ion binding"/>
    <property type="evidence" value="ECO:0007669"/>
    <property type="project" value="TreeGrafter"/>
</dbReference>
<keyword evidence="14" id="KW-1185">Reference proteome</keyword>
<keyword evidence="9" id="KW-0464">Manganese</keyword>
<dbReference type="GO" id="GO:0033993">
    <property type="term" value="P:response to lipid"/>
    <property type="evidence" value="ECO:0007669"/>
    <property type="project" value="TreeGrafter"/>
</dbReference>
<dbReference type="Gene3D" id="3.40.449.10">
    <property type="entry name" value="Phosphoenolpyruvate Carboxykinase, domain 1"/>
    <property type="match status" value="1"/>
</dbReference>
<evidence type="ECO:0000259" key="12">
    <source>
        <dbReference type="Pfam" id="PF17297"/>
    </source>
</evidence>
<keyword evidence="10 13" id="KW-0456">Lyase</keyword>
<dbReference type="Proteomes" id="UP000683360">
    <property type="component" value="Unassembled WGS sequence"/>
</dbReference>
<comment type="similarity">
    <text evidence="2">Belongs to the phosphoenolpyruvate carboxykinase [GTP] family.</text>
</comment>
<evidence type="ECO:0000256" key="8">
    <source>
        <dbReference type="ARBA" id="ARBA00023134"/>
    </source>
</evidence>
<dbReference type="InterPro" id="IPR008209">
    <property type="entry name" value="PEP_carboxykinase_GTP"/>
</dbReference>
<evidence type="ECO:0000256" key="3">
    <source>
        <dbReference type="ARBA" id="ARBA00011245"/>
    </source>
</evidence>
<dbReference type="GO" id="GO:0019543">
    <property type="term" value="P:propionate catabolic process"/>
    <property type="evidence" value="ECO:0007669"/>
    <property type="project" value="TreeGrafter"/>
</dbReference>
<keyword evidence="5" id="KW-0479">Metal-binding</keyword>
<gene>
    <name evidence="13" type="ORF">MEDL_62354</name>
</gene>
<evidence type="ECO:0000256" key="6">
    <source>
        <dbReference type="ARBA" id="ARBA00022741"/>
    </source>
</evidence>
<dbReference type="CDD" id="cd00819">
    <property type="entry name" value="PEPCK_GTP"/>
    <property type="match status" value="1"/>
</dbReference>
<dbReference type="PANTHER" id="PTHR11561:SF0">
    <property type="entry name" value="PHOSPHOENOLPYRUVATE CARBOXYKINASE [GTP]-RELATED"/>
    <property type="match status" value="1"/>
</dbReference>
<protein>
    <recommendedName>
        <fullName evidence="4">phosphoenolpyruvate carboxykinase (GTP)</fullName>
        <ecNumber evidence="4">4.1.1.32</ecNumber>
    </recommendedName>
</protein>
<organism evidence="13 14">
    <name type="scientific">Mytilus edulis</name>
    <name type="common">Blue mussel</name>
    <dbReference type="NCBI Taxonomy" id="6550"/>
    <lineage>
        <taxon>Eukaryota</taxon>
        <taxon>Metazoa</taxon>
        <taxon>Spiralia</taxon>
        <taxon>Lophotrochozoa</taxon>
        <taxon>Mollusca</taxon>
        <taxon>Bivalvia</taxon>
        <taxon>Autobranchia</taxon>
        <taxon>Pteriomorphia</taxon>
        <taxon>Mytilida</taxon>
        <taxon>Mytiloidea</taxon>
        <taxon>Mytilidae</taxon>
        <taxon>Mytilinae</taxon>
        <taxon>Mytilus</taxon>
    </lineage>
</organism>
<dbReference type="Pfam" id="PF00821">
    <property type="entry name" value="PEPCK_GTP"/>
    <property type="match status" value="1"/>
</dbReference>
<dbReference type="SUPFAM" id="SSF53795">
    <property type="entry name" value="PEP carboxykinase-like"/>
    <property type="match status" value="2"/>
</dbReference>
<dbReference type="EMBL" id="CAJPWZ010003058">
    <property type="protein sequence ID" value="CAG2250666.1"/>
    <property type="molecule type" value="Genomic_DNA"/>
</dbReference>
<evidence type="ECO:0000256" key="1">
    <source>
        <dbReference type="ARBA" id="ARBA00001936"/>
    </source>
</evidence>
<keyword evidence="6" id="KW-0547">Nucleotide-binding</keyword>
<comment type="subunit">
    <text evidence="3">Monomer.</text>
</comment>
<dbReference type="InterPro" id="IPR018091">
    <property type="entry name" value="PEP_carboxykin_GTP_CS"/>
</dbReference>
<dbReference type="EC" id="4.1.1.32" evidence="4"/>
<dbReference type="GO" id="GO:0042594">
    <property type="term" value="P:response to starvation"/>
    <property type="evidence" value="ECO:0007669"/>
    <property type="project" value="TreeGrafter"/>
</dbReference>
<evidence type="ECO:0000256" key="7">
    <source>
        <dbReference type="ARBA" id="ARBA00022793"/>
    </source>
</evidence>